<accession>A0A926NDY4</accession>
<sequence length="172" mass="19617">MFAERWIFDFIVYVFALSLVFALSDLLHANQRSKRLSYGLLLLVWVLQSFVFILQAASILPGMFPIDSLFIYSWVLVSFTLIMHVIYPMPLLFFLTNFVSFLVLMIHVFVIQNVSDGLQELYVSNLVLVHLSMAIAAYAAFSLSSIGTLLYLVHTNLLKKKSGRVLRCRCPA</sequence>
<dbReference type="EMBL" id="JACXAH010000005">
    <property type="protein sequence ID" value="MBD1371799.1"/>
    <property type="molecule type" value="Genomic_DNA"/>
</dbReference>
<reference evidence="2" key="1">
    <citation type="submission" date="2020-09" db="EMBL/GenBank/DDBJ databases">
        <title>A novel bacterium of genus Hazenella, isolated from South China Sea.</title>
        <authorList>
            <person name="Huang H."/>
            <person name="Mo K."/>
            <person name="Hu Y."/>
        </authorList>
    </citation>
    <scope>NUCLEOTIDE SEQUENCE</scope>
    <source>
        <strain evidence="2">IB182357</strain>
    </source>
</reference>
<feature type="transmembrane region" description="Helical" evidence="1">
    <location>
        <begin position="69"/>
        <end position="87"/>
    </location>
</feature>
<keyword evidence="1" id="KW-0472">Membrane</keyword>
<gene>
    <name evidence="2" type="ORF">IC620_05430</name>
</gene>
<keyword evidence="3" id="KW-1185">Reference proteome</keyword>
<comment type="caution">
    <text evidence="2">The sequence shown here is derived from an EMBL/GenBank/DDBJ whole genome shotgun (WGS) entry which is preliminary data.</text>
</comment>
<feature type="transmembrane region" description="Helical" evidence="1">
    <location>
        <begin position="131"/>
        <end position="153"/>
    </location>
</feature>
<feature type="transmembrane region" description="Helical" evidence="1">
    <location>
        <begin position="36"/>
        <end position="57"/>
    </location>
</feature>
<protein>
    <submittedName>
        <fullName evidence="2">Uncharacterized protein</fullName>
    </submittedName>
</protein>
<keyword evidence="1" id="KW-0812">Transmembrane</keyword>
<evidence type="ECO:0000256" key="1">
    <source>
        <dbReference type="SAM" id="Phobius"/>
    </source>
</evidence>
<organism evidence="2 3">
    <name type="scientific">Polycladospora coralii</name>
    <dbReference type="NCBI Taxonomy" id="2771432"/>
    <lineage>
        <taxon>Bacteria</taxon>
        <taxon>Bacillati</taxon>
        <taxon>Bacillota</taxon>
        <taxon>Bacilli</taxon>
        <taxon>Bacillales</taxon>
        <taxon>Thermoactinomycetaceae</taxon>
        <taxon>Polycladospora</taxon>
    </lineage>
</organism>
<evidence type="ECO:0000313" key="2">
    <source>
        <dbReference type="EMBL" id="MBD1371799.1"/>
    </source>
</evidence>
<dbReference type="AlphaFoldDB" id="A0A926NDY4"/>
<keyword evidence="1" id="KW-1133">Transmembrane helix</keyword>
<feature type="transmembrane region" description="Helical" evidence="1">
    <location>
        <begin position="6"/>
        <end position="24"/>
    </location>
</feature>
<proteinExistence type="predicted"/>
<evidence type="ECO:0000313" key="3">
    <source>
        <dbReference type="Proteomes" id="UP000661691"/>
    </source>
</evidence>
<feature type="transmembrane region" description="Helical" evidence="1">
    <location>
        <begin position="92"/>
        <end position="111"/>
    </location>
</feature>
<name>A0A926NDY4_9BACL</name>
<dbReference type="Proteomes" id="UP000661691">
    <property type="component" value="Unassembled WGS sequence"/>
</dbReference>
<dbReference type="RefSeq" id="WP_191141707.1">
    <property type="nucleotide sequence ID" value="NZ_JACXAH010000005.1"/>
</dbReference>